<gene>
    <name evidence="2" type="ORF">CIPAW_10G121800</name>
</gene>
<accession>A0A8T1P584</accession>
<feature type="compositionally biased region" description="Polar residues" evidence="1">
    <location>
        <begin position="1"/>
        <end position="19"/>
    </location>
</feature>
<sequence length="36" mass="4084">MSLTRSTKLESTSSPSQVLRRSCKHTWKAGTKSFKQ</sequence>
<evidence type="ECO:0000256" key="1">
    <source>
        <dbReference type="SAM" id="MobiDB-lite"/>
    </source>
</evidence>
<organism evidence="2 3">
    <name type="scientific">Carya illinoinensis</name>
    <name type="common">Pecan</name>
    <dbReference type="NCBI Taxonomy" id="32201"/>
    <lineage>
        <taxon>Eukaryota</taxon>
        <taxon>Viridiplantae</taxon>
        <taxon>Streptophyta</taxon>
        <taxon>Embryophyta</taxon>
        <taxon>Tracheophyta</taxon>
        <taxon>Spermatophyta</taxon>
        <taxon>Magnoliopsida</taxon>
        <taxon>eudicotyledons</taxon>
        <taxon>Gunneridae</taxon>
        <taxon>Pentapetalae</taxon>
        <taxon>rosids</taxon>
        <taxon>fabids</taxon>
        <taxon>Fagales</taxon>
        <taxon>Juglandaceae</taxon>
        <taxon>Carya</taxon>
    </lineage>
</organism>
<evidence type="ECO:0000313" key="2">
    <source>
        <dbReference type="EMBL" id="KAG6639726.1"/>
    </source>
</evidence>
<dbReference type="AlphaFoldDB" id="A0A8T1P584"/>
<proteinExistence type="predicted"/>
<keyword evidence="3" id="KW-1185">Reference proteome</keyword>
<protein>
    <submittedName>
        <fullName evidence="2">Uncharacterized protein</fullName>
    </submittedName>
</protein>
<feature type="region of interest" description="Disordered" evidence="1">
    <location>
        <begin position="1"/>
        <end position="36"/>
    </location>
</feature>
<comment type="caution">
    <text evidence="2">The sequence shown here is derived from an EMBL/GenBank/DDBJ whole genome shotgun (WGS) entry which is preliminary data.</text>
</comment>
<dbReference type="Proteomes" id="UP000811609">
    <property type="component" value="Chromosome 10"/>
</dbReference>
<dbReference type="EMBL" id="CM031818">
    <property type="protein sequence ID" value="KAG6639726.1"/>
    <property type="molecule type" value="Genomic_DNA"/>
</dbReference>
<reference evidence="2" key="1">
    <citation type="submission" date="2020-12" db="EMBL/GenBank/DDBJ databases">
        <title>WGS assembly of Carya illinoinensis cv. Pawnee.</title>
        <authorList>
            <person name="Platts A."/>
            <person name="Shu S."/>
            <person name="Wright S."/>
            <person name="Barry K."/>
            <person name="Edger P."/>
            <person name="Pires J.C."/>
            <person name="Schmutz J."/>
        </authorList>
    </citation>
    <scope>NUCLEOTIDE SEQUENCE</scope>
    <source>
        <tissue evidence="2">Leaf</tissue>
    </source>
</reference>
<evidence type="ECO:0000313" key="3">
    <source>
        <dbReference type="Proteomes" id="UP000811609"/>
    </source>
</evidence>
<name>A0A8T1P584_CARIL</name>